<sequence>VSHFHQRLKQARLFNNIKRRHDEVDVRTKANPSPKELRKIAEMTKSRNPKLANRMVILQGTRNVPTVAARPTSGTET</sequence>
<reference evidence="1" key="1">
    <citation type="submission" date="2013-11" db="EMBL/GenBank/DDBJ databases">
        <title>The Genome Sequence of Phytophthora parasitica CJ02B3.</title>
        <authorList>
            <consortium name="The Broad Institute Genomics Platform"/>
            <person name="Russ C."/>
            <person name="Tyler B."/>
            <person name="Panabieres F."/>
            <person name="Shan W."/>
            <person name="Tripathy S."/>
            <person name="Grunwald N."/>
            <person name="Machado M."/>
            <person name="Johnson C.S."/>
            <person name="Arredondo F."/>
            <person name="Hong C."/>
            <person name="Coffey M."/>
            <person name="Young S.K."/>
            <person name="Zeng Q."/>
            <person name="Gargeya S."/>
            <person name="Fitzgerald M."/>
            <person name="Abouelleil A."/>
            <person name="Alvarado L."/>
            <person name="Chapman S.B."/>
            <person name="Gainer-Dewar J."/>
            <person name="Goldberg J."/>
            <person name="Griggs A."/>
            <person name="Gujja S."/>
            <person name="Hansen M."/>
            <person name="Howarth C."/>
            <person name="Imamovic A."/>
            <person name="Ireland A."/>
            <person name="Larimer J."/>
            <person name="McCowan C."/>
            <person name="Murphy C."/>
            <person name="Pearson M."/>
            <person name="Poon T.W."/>
            <person name="Priest M."/>
            <person name="Roberts A."/>
            <person name="Saif S."/>
            <person name="Shea T."/>
            <person name="Sykes S."/>
            <person name="Wortman J."/>
            <person name="Nusbaum C."/>
            <person name="Birren B."/>
        </authorList>
    </citation>
    <scope>NUCLEOTIDE SEQUENCE [LARGE SCALE GENOMIC DNA]</scope>
    <source>
        <strain evidence="1">CJ02B3</strain>
    </source>
</reference>
<gene>
    <name evidence="1" type="ORF">L915_11494</name>
</gene>
<accession>W2GJR5</accession>
<organism evidence="1">
    <name type="scientific">Phytophthora nicotianae</name>
    <name type="common">Potato buckeye rot agent</name>
    <name type="synonym">Phytophthora parasitica</name>
    <dbReference type="NCBI Taxonomy" id="4792"/>
    <lineage>
        <taxon>Eukaryota</taxon>
        <taxon>Sar</taxon>
        <taxon>Stramenopiles</taxon>
        <taxon>Oomycota</taxon>
        <taxon>Peronosporomycetes</taxon>
        <taxon>Peronosporales</taxon>
        <taxon>Peronosporaceae</taxon>
        <taxon>Phytophthora</taxon>
    </lineage>
</organism>
<evidence type="ECO:0000313" key="1">
    <source>
        <dbReference type="EMBL" id="ETK83257.1"/>
    </source>
</evidence>
<dbReference type="AlphaFoldDB" id="W2GJR5"/>
<protein>
    <submittedName>
        <fullName evidence="1">Uncharacterized protein</fullName>
    </submittedName>
</protein>
<name>W2GJR5_PHYNI</name>
<proteinExistence type="predicted"/>
<feature type="non-terminal residue" evidence="1">
    <location>
        <position position="1"/>
    </location>
</feature>
<dbReference type="EMBL" id="KI687036">
    <property type="protein sequence ID" value="ETK83257.1"/>
    <property type="molecule type" value="Genomic_DNA"/>
</dbReference>
<dbReference type="Proteomes" id="UP000053236">
    <property type="component" value="Unassembled WGS sequence"/>
</dbReference>